<feature type="domain" description="Glycoside hydrolase family 20 catalytic" evidence="6">
    <location>
        <begin position="522"/>
        <end position="866"/>
    </location>
</feature>
<comment type="similarity">
    <text evidence="1">Belongs to the glycosyl hydrolase 20 family.</text>
</comment>
<dbReference type="InterPro" id="IPR015882">
    <property type="entry name" value="HEX_bac_N"/>
</dbReference>
<evidence type="ECO:0000256" key="3">
    <source>
        <dbReference type="ARBA" id="ARBA00023295"/>
    </source>
</evidence>
<dbReference type="AlphaFoldDB" id="A0A538UDB7"/>
<feature type="chain" id="PRO_5022172829" evidence="5">
    <location>
        <begin position="20"/>
        <end position="930"/>
    </location>
</feature>
<dbReference type="GO" id="GO:0005975">
    <property type="term" value="P:carbohydrate metabolic process"/>
    <property type="evidence" value="ECO:0007669"/>
    <property type="project" value="InterPro"/>
</dbReference>
<organism evidence="8 9">
    <name type="scientific">Eiseniibacteriota bacterium</name>
    <dbReference type="NCBI Taxonomy" id="2212470"/>
    <lineage>
        <taxon>Bacteria</taxon>
        <taxon>Candidatus Eiseniibacteriota</taxon>
    </lineage>
</organism>
<comment type="caution">
    <text evidence="8">The sequence shown here is derived from an EMBL/GenBank/DDBJ whole genome shotgun (WGS) entry which is preliminary data.</text>
</comment>
<dbReference type="Gene3D" id="3.30.379.10">
    <property type="entry name" value="Chitobiase/beta-hexosaminidase domain 2-like"/>
    <property type="match status" value="1"/>
</dbReference>
<dbReference type="InterPro" id="IPR017853">
    <property type="entry name" value="GH"/>
</dbReference>
<protein>
    <submittedName>
        <fullName evidence="8">Uncharacterized protein</fullName>
    </submittedName>
</protein>
<dbReference type="InterPro" id="IPR015883">
    <property type="entry name" value="Glyco_hydro_20_cat"/>
</dbReference>
<evidence type="ECO:0000256" key="1">
    <source>
        <dbReference type="ARBA" id="ARBA00006285"/>
    </source>
</evidence>
<evidence type="ECO:0000313" key="8">
    <source>
        <dbReference type="EMBL" id="TMQ73873.1"/>
    </source>
</evidence>
<dbReference type="InterPro" id="IPR052764">
    <property type="entry name" value="GH20_Enzymes"/>
</dbReference>
<dbReference type="EMBL" id="VBPB01000035">
    <property type="protein sequence ID" value="TMQ73873.1"/>
    <property type="molecule type" value="Genomic_DNA"/>
</dbReference>
<evidence type="ECO:0000256" key="4">
    <source>
        <dbReference type="PIRSR" id="PIRSR625705-1"/>
    </source>
</evidence>
<dbReference type="PANTHER" id="PTHR43678:SF1">
    <property type="entry name" value="BETA-N-ACETYLHEXOSAMINIDASE"/>
    <property type="match status" value="1"/>
</dbReference>
<dbReference type="Pfam" id="PF00728">
    <property type="entry name" value="Glyco_hydro_20"/>
    <property type="match status" value="1"/>
</dbReference>
<feature type="signal peptide" evidence="5">
    <location>
        <begin position="1"/>
        <end position="19"/>
    </location>
</feature>
<dbReference type="InterPro" id="IPR029018">
    <property type="entry name" value="Hex-like_dom2"/>
</dbReference>
<evidence type="ECO:0000259" key="6">
    <source>
        <dbReference type="Pfam" id="PF00728"/>
    </source>
</evidence>
<reference evidence="8 9" key="1">
    <citation type="journal article" date="2019" name="Nat. Microbiol.">
        <title>Mediterranean grassland soil C-N compound turnover is dependent on rainfall and depth, and is mediated by genomically divergent microorganisms.</title>
        <authorList>
            <person name="Diamond S."/>
            <person name="Andeer P.F."/>
            <person name="Li Z."/>
            <person name="Crits-Christoph A."/>
            <person name="Burstein D."/>
            <person name="Anantharaman K."/>
            <person name="Lane K.R."/>
            <person name="Thomas B.C."/>
            <person name="Pan C."/>
            <person name="Northen T.R."/>
            <person name="Banfield J.F."/>
        </authorList>
    </citation>
    <scope>NUCLEOTIDE SEQUENCE [LARGE SCALE GENOMIC DNA]</scope>
    <source>
        <strain evidence="8">WS_11</strain>
    </source>
</reference>
<name>A0A538UDB7_UNCEI</name>
<proteinExistence type="inferred from homology"/>
<feature type="active site" description="Proton donor" evidence="4">
    <location>
        <position position="668"/>
    </location>
</feature>
<dbReference type="InterPro" id="IPR025705">
    <property type="entry name" value="Beta_hexosaminidase_sua/sub"/>
</dbReference>
<evidence type="ECO:0000259" key="7">
    <source>
        <dbReference type="Pfam" id="PF02838"/>
    </source>
</evidence>
<dbReference type="SUPFAM" id="SSF51445">
    <property type="entry name" value="(Trans)glycosidases"/>
    <property type="match status" value="1"/>
</dbReference>
<evidence type="ECO:0000256" key="2">
    <source>
        <dbReference type="ARBA" id="ARBA00022801"/>
    </source>
</evidence>
<sequence length="930" mass="100745">MHAVRKLLTIASACTGLVAALPAGSRASGAGAEVGFWSHLDAASLTDEVLDVLASTHGALYLQLDYLSSFGPPGSGISSPVAVDVIRRANQRGVPVNAWLIAPAQADTFADENNGDLFRAAVEALPVWAVENGLSIHQATLDLEFPVGNKAAFDAASGDPAALANLLRANVDPVHQCQAMATYRDTISWAHSHGMRITGSPVPFFVDDIEDGNMALQDALDGVAFPPFGYDALYVQAYRTYSMPGPGYPAQLYRDMQRHFGAAGQVSLGDTTQGPPYDNVDNLIADVRMLAGMGATEIPIFELASVVSHFGTGGLRAIVEAGRQPMSAEELASASQETAYDHQQRESFKQWDAAAVAATNVVTAPPGAPDGPNAYPDGCGDMHALPPVRRPLTIPALREWTPALGSFSIESTSRIIARDASLLPEAEVFAEDLSALLGRPFAVVSDGAAVANGGDIALGLGESDPRLGSEGYRLRIGTAIEITAAVRAGAFYGTRTVLQLVHQNLYQGFAIPAGEALDWPRYPERGLMLDEGHSYFTPEWIAQHLREIAYLKMNYFHLHFSDDDGFRIESETHPEIVAPQHLTKQQVRDLIALASRYHITVVPELDMPGHQGGPLAAHPEFQLRDATGQPNASRLDITNPSARQFARELIEEFLPLFPAPYWHMGGDEYMPDAEFPLYPVLQDYARSRYGPNANHVDALLDFFNFVDGVVRAHGKTTRMWQDELNGGSGAVVENADVVTEWWDDVNPLSNLMTLGPNALLARGHTIENSGWFPTYYNDGFVGQNIFPKADLAKAYEQWDVSAFAGAFFSPTADGQNVERPAEYVSPDEARNLGAKVNIWVADPVVEDSVTLGVRPFLRVIAQKAWNSDRLTERYDAFLPIMDVVGHAPGFELDARPTHTLPEPGAWPRALAVAAGLALVSALRRRSMLVR</sequence>
<keyword evidence="5" id="KW-0732">Signal</keyword>
<dbReference type="PRINTS" id="PR00738">
    <property type="entry name" value="GLHYDRLASE20"/>
</dbReference>
<dbReference type="Gene3D" id="3.20.20.80">
    <property type="entry name" value="Glycosidases"/>
    <property type="match status" value="1"/>
</dbReference>
<evidence type="ECO:0000256" key="5">
    <source>
        <dbReference type="SAM" id="SignalP"/>
    </source>
</evidence>
<evidence type="ECO:0000313" key="9">
    <source>
        <dbReference type="Proteomes" id="UP000319771"/>
    </source>
</evidence>
<dbReference type="SUPFAM" id="SSF55545">
    <property type="entry name" value="beta-N-acetylhexosaminidase-like domain"/>
    <property type="match status" value="1"/>
</dbReference>
<keyword evidence="3" id="KW-0326">Glycosidase</keyword>
<keyword evidence="2" id="KW-0378">Hydrolase</keyword>
<dbReference type="GO" id="GO:0004563">
    <property type="term" value="F:beta-N-acetylhexosaminidase activity"/>
    <property type="evidence" value="ECO:0007669"/>
    <property type="project" value="InterPro"/>
</dbReference>
<accession>A0A538UDB7</accession>
<dbReference type="PANTHER" id="PTHR43678">
    <property type="entry name" value="PUTATIVE (AFU_ORTHOLOGUE AFUA_2G00640)-RELATED"/>
    <property type="match status" value="1"/>
</dbReference>
<dbReference type="Proteomes" id="UP000319771">
    <property type="component" value="Unassembled WGS sequence"/>
</dbReference>
<dbReference type="Pfam" id="PF02838">
    <property type="entry name" value="Glyco_hydro_20b"/>
    <property type="match status" value="1"/>
</dbReference>
<feature type="domain" description="Beta-hexosaminidase bacterial type N-terminal" evidence="7">
    <location>
        <begin position="393"/>
        <end position="519"/>
    </location>
</feature>
<gene>
    <name evidence="8" type="ORF">E6K81_02435</name>
</gene>